<dbReference type="SUPFAM" id="SSF53474">
    <property type="entry name" value="alpha/beta-Hydrolases"/>
    <property type="match status" value="1"/>
</dbReference>
<dbReference type="AlphaFoldDB" id="A0A844FJH2"/>
<dbReference type="OrthoDB" id="1679217at2"/>
<reference evidence="2 3" key="1">
    <citation type="submission" date="2019-08" db="EMBL/GenBank/DDBJ databases">
        <title>In-depth cultivation of the pig gut microbiome towards novel bacterial diversity and tailored functional studies.</title>
        <authorList>
            <person name="Wylensek D."/>
            <person name="Hitch T.C.A."/>
            <person name="Clavel T."/>
        </authorList>
    </citation>
    <scope>NUCLEOTIDE SEQUENCE [LARGE SCALE GENOMIC DNA]</scope>
    <source>
        <strain evidence="2 3">Med78-601-WT-4W-RMD-3</strain>
    </source>
</reference>
<organism evidence="2 3">
    <name type="scientific">Anaerosalibacter bizertensis</name>
    <dbReference type="NCBI Taxonomy" id="932217"/>
    <lineage>
        <taxon>Bacteria</taxon>
        <taxon>Bacillati</taxon>
        <taxon>Bacillota</taxon>
        <taxon>Tissierellia</taxon>
        <taxon>Tissierellales</taxon>
        <taxon>Sporanaerobacteraceae</taxon>
        <taxon>Anaerosalibacter</taxon>
    </lineage>
</organism>
<evidence type="ECO:0000259" key="1">
    <source>
        <dbReference type="Pfam" id="PF00561"/>
    </source>
</evidence>
<dbReference type="InterPro" id="IPR000073">
    <property type="entry name" value="AB_hydrolase_1"/>
</dbReference>
<keyword evidence="2" id="KW-0378">Hydrolase</keyword>
<gene>
    <name evidence="2" type="ORF">FYJ27_10465</name>
</gene>
<comment type="caution">
    <text evidence="2">The sequence shown here is derived from an EMBL/GenBank/DDBJ whole genome shotgun (WGS) entry which is preliminary data.</text>
</comment>
<feature type="domain" description="AB hydrolase-1" evidence="1">
    <location>
        <begin position="51"/>
        <end position="170"/>
    </location>
</feature>
<dbReference type="EMBL" id="VULR01000017">
    <property type="protein sequence ID" value="MSS44129.1"/>
    <property type="molecule type" value="Genomic_DNA"/>
</dbReference>
<evidence type="ECO:0000313" key="2">
    <source>
        <dbReference type="EMBL" id="MSS44129.1"/>
    </source>
</evidence>
<sequence>MYNISRENINFNIKSLKNMDEVYFDSPLRSGDPNVDKVKALLYKGNSKEGVVFIHGLGERNFEYLKYYPSKLSKSGYTTIMLILPYHYNRMPKDKNISFLSGTSSDIEKRFYQSVVDTLTCIDFLEKMGIEKIHIMGFSFGGMIATISLALDHRINKGILVVTGGNFEYITWKSVATKVLRIRYEDEDSCSPERCHKLHKNFNEKIKEVNSLEDLNKLPNCYRYDPSLFAKKIDNKKVLMFNALFDPFIPRKSSQNLWINLNKPKIYRLPSGHLTSHLWFKNFIFKKSLDFLNEKTSKNRF</sequence>
<dbReference type="PANTHER" id="PTHR13617">
    <property type="entry name" value="PROTEIN ABHD18"/>
    <property type="match status" value="1"/>
</dbReference>
<protein>
    <submittedName>
        <fullName evidence="2">Alpha/beta hydrolase</fullName>
    </submittedName>
</protein>
<dbReference type="RefSeq" id="WP_154484803.1">
    <property type="nucleotide sequence ID" value="NZ_VULR01000017.1"/>
</dbReference>
<proteinExistence type="predicted"/>
<dbReference type="PANTHER" id="PTHR13617:SF14">
    <property type="entry name" value="PROTEIN ABHD18"/>
    <property type="match status" value="1"/>
</dbReference>
<evidence type="ECO:0000313" key="3">
    <source>
        <dbReference type="Proteomes" id="UP000462760"/>
    </source>
</evidence>
<accession>A0A844FJH2</accession>
<dbReference type="GO" id="GO:0016787">
    <property type="term" value="F:hydrolase activity"/>
    <property type="evidence" value="ECO:0007669"/>
    <property type="project" value="UniProtKB-KW"/>
</dbReference>
<name>A0A844FJH2_9FIRM</name>
<dbReference type="InterPro" id="IPR029058">
    <property type="entry name" value="AB_hydrolase_fold"/>
</dbReference>
<dbReference type="Proteomes" id="UP000462760">
    <property type="component" value="Unassembled WGS sequence"/>
</dbReference>
<dbReference type="Pfam" id="PF00561">
    <property type="entry name" value="Abhydrolase_1"/>
    <property type="match status" value="1"/>
</dbReference>
<dbReference type="Gene3D" id="3.40.50.1820">
    <property type="entry name" value="alpha/beta hydrolase"/>
    <property type="match status" value="1"/>
</dbReference>